<feature type="compositionally biased region" description="Polar residues" evidence="1">
    <location>
        <begin position="180"/>
        <end position="189"/>
    </location>
</feature>
<dbReference type="Proteomes" id="UP000000702">
    <property type="component" value="Unassembled WGS sequence"/>
</dbReference>
<dbReference type="EMBL" id="CAEQ01002525">
    <property type="protein sequence ID" value="CCD16985.1"/>
    <property type="molecule type" value="Genomic_DNA"/>
</dbReference>
<comment type="caution">
    <text evidence="2">The sequence shown here is derived from an EMBL/GenBank/DDBJ whole genome shotgun (WGS) entry which is preliminary data.</text>
</comment>
<accession>F9WI40</accession>
<gene>
    <name evidence="2" type="ORF">TCIL3000_0_18540</name>
</gene>
<dbReference type="AlphaFoldDB" id="F9WI40"/>
<feature type="compositionally biased region" description="Low complexity" evidence="1">
    <location>
        <begin position="160"/>
        <end position="174"/>
    </location>
</feature>
<keyword evidence="3" id="KW-1185">Reference proteome</keyword>
<evidence type="ECO:0000313" key="2">
    <source>
        <dbReference type="EMBL" id="CCD16985.1"/>
    </source>
</evidence>
<sequence>MRRACVKLEHMLHFLPTRLCRGLTVHHLDILYLLPISRGASCRVNDIKELSIRCGPYLASVAECVEQRCIHRGEGIGFDEGMQVLKHMGLVCTTSDWSDSRNDTVGTTSQRVSRTPTITVKLSSVEASSMPRESDNNDNVLLLLHGVVIPYLFSHQLSSRNLPQQRQQQPSPQSEATHCLATTKSSPDQGNGEWLTDEACLALLQPKEVSAAVNNNKKVRQIVSALLSRAVLAGVHDGVLHQPRSGSFCFHHDVIRHPTLRLLALQLWWNRKVEPFVRENVQQHGMLEDVPRGVWMEVAQRRVQDLLVMDAADSPKILT</sequence>
<organism evidence="2 3">
    <name type="scientific">Trypanosoma congolense (strain IL3000)</name>
    <dbReference type="NCBI Taxonomy" id="1068625"/>
    <lineage>
        <taxon>Eukaryota</taxon>
        <taxon>Discoba</taxon>
        <taxon>Euglenozoa</taxon>
        <taxon>Kinetoplastea</taxon>
        <taxon>Metakinetoplastina</taxon>
        <taxon>Trypanosomatida</taxon>
        <taxon>Trypanosomatidae</taxon>
        <taxon>Trypanosoma</taxon>
        <taxon>Nannomonas</taxon>
    </lineage>
</organism>
<reference evidence="2 3" key="2">
    <citation type="journal article" date="2012" name="Proc. Natl. Acad. Sci. U.S.A.">
        <title>Antigenic diversity is generated by distinct evolutionary mechanisms in African trypanosome species.</title>
        <authorList>
            <person name="Jackson A.P."/>
            <person name="Berry A."/>
            <person name="Aslett M."/>
            <person name="Allison H.C."/>
            <person name="Burton P."/>
            <person name="Vavrova-Anderson J."/>
            <person name="Brown R."/>
            <person name="Browne H."/>
            <person name="Corton N."/>
            <person name="Hauser H."/>
            <person name="Gamble J."/>
            <person name="Gilderthorp R."/>
            <person name="Marcello L."/>
            <person name="McQuillan J."/>
            <person name="Otto T.D."/>
            <person name="Quail M.A."/>
            <person name="Sanders M.J."/>
            <person name="van Tonder A."/>
            <person name="Ginger M.L."/>
            <person name="Field M.C."/>
            <person name="Barry J.D."/>
            <person name="Hertz-Fowler C."/>
            <person name="Berriman M."/>
        </authorList>
    </citation>
    <scope>NUCLEOTIDE SEQUENCE [LARGE SCALE GENOMIC DNA]</scope>
    <source>
        <strain evidence="2 3">IL3000</strain>
    </source>
</reference>
<feature type="region of interest" description="Disordered" evidence="1">
    <location>
        <begin position="160"/>
        <end position="191"/>
    </location>
</feature>
<proteinExistence type="predicted"/>
<evidence type="ECO:0000313" key="3">
    <source>
        <dbReference type="Proteomes" id="UP000000702"/>
    </source>
</evidence>
<protein>
    <submittedName>
        <fullName evidence="2">WGS project CAEQ00000000 data, annotated contig 729</fullName>
    </submittedName>
</protein>
<reference evidence="3" key="1">
    <citation type="submission" date="2011-07" db="EMBL/GenBank/DDBJ databases">
        <title>Divergent evolution of antigenic variation in African trypanosomes.</title>
        <authorList>
            <person name="Jackson A.P."/>
            <person name="Berry A."/>
            <person name="Allison H.C."/>
            <person name="Burton P."/>
            <person name="Anderson J."/>
            <person name="Aslett M."/>
            <person name="Brown R."/>
            <person name="Corton N."/>
            <person name="Harris D."/>
            <person name="Hauser H."/>
            <person name="Gamble J."/>
            <person name="Gilderthorp R."/>
            <person name="McQuillan J."/>
            <person name="Quail M.A."/>
            <person name="Sanders M."/>
            <person name="Van Tonder A."/>
            <person name="Ginger M.L."/>
            <person name="Donelson J.E."/>
            <person name="Field M.C."/>
            <person name="Barry J.D."/>
            <person name="Berriman M."/>
            <person name="Hertz-Fowler C."/>
        </authorList>
    </citation>
    <scope>NUCLEOTIDE SEQUENCE [LARGE SCALE GENOMIC DNA]</scope>
    <source>
        <strain evidence="3">IL3000</strain>
    </source>
</reference>
<feature type="non-terminal residue" evidence="2">
    <location>
        <position position="319"/>
    </location>
</feature>
<dbReference type="VEuPathDB" id="TriTrypDB:TcIL3000_0_18540"/>
<evidence type="ECO:0000256" key="1">
    <source>
        <dbReference type="SAM" id="MobiDB-lite"/>
    </source>
</evidence>
<name>F9WI40_TRYCI</name>